<name>A0A1Y1W2W2_9FUNG</name>
<feature type="transmembrane region" description="Helical" evidence="2">
    <location>
        <begin position="247"/>
        <end position="274"/>
    </location>
</feature>
<dbReference type="PANTHER" id="PTHR34391:SF2">
    <property type="entry name" value="TRP C-TERMINAL DOMAIN-CONTAINING PROTEIN"/>
    <property type="match status" value="1"/>
</dbReference>
<feature type="transmembrane region" description="Helical" evidence="2">
    <location>
        <begin position="153"/>
        <end position="177"/>
    </location>
</feature>
<evidence type="ECO:0000313" key="3">
    <source>
        <dbReference type="EMBL" id="ORX67879.1"/>
    </source>
</evidence>
<feature type="transmembrane region" description="Helical" evidence="2">
    <location>
        <begin position="50"/>
        <end position="70"/>
    </location>
</feature>
<dbReference type="OrthoDB" id="2448307at2759"/>
<dbReference type="AlphaFoldDB" id="A0A1Y1W2W2"/>
<proteinExistence type="predicted"/>
<comment type="caution">
    <text evidence="3">The sequence shown here is derived from an EMBL/GenBank/DDBJ whole genome shotgun (WGS) entry which is preliminary data.</text>
</comment>
<feature type="region of interest" description="Disordered" evidence="1">
    <location>
        <begin position="489"/>
        <end position="512"/>
    </location>
</feature>
<evidence type="ECO:0000256" key="1">
    <source>
        <dbReference type="SAM" id="MobiDB-lite"/>
    </source>
</evidence>
<dbReference type="GeneID" id="63807156"/>
<protein>
    <submittedName>
        <fullName evidence="3">Uncharacterized protein</fullName>
    </submittedName>
</protein>
<dbReference type="Proteomes" id="UP000193922">
    <property type="component" value="Unassembled WGS sequence"/>
</dbReference>
<feature type="transmembrane region" description="Helical" evidence="2">
    <location>
        <begin position="12"/>
        <end position="38"/>
    </location>
</feature>
<dbReference type="GO" id="GO:0005794">
    <property type="term" value="C:Golgi apparatus"/>
    <property type="evidence" value="ECO:0007669"/>
    <property type="project" value="TreeGrafter"/>
</dbReference>
<feature type="transmembrane region" description="Helical" evidence="2">
    <location>
        <begin position="213"/>
        <end position="235"/>
    </location>
</feature>
<sequence>MLTSPLLRVGRWSAAATGFMAVCLVQATVNIAFSAHFIARLRAQAPDSQYIVYDSGCIAAQVFAAALAYGGLHVRSFPLVTTATAFDVVLAVFRAAQLAQAHMGVAGMQAASIAVTLVGCAAKAYVESRWLRREFGWQVYRALGADRAMQRMFLLHQVLLSVSILGAAVFVEFWLLVAVAQADGWLRNVFILVLAAVLITMVLFAAVQELPWVMRACAAVLIATPVYFIYMLVAVNRQERYRGGRKYLSVMLTVLVLLDSALAMLCIAVCRTFNRGLRQRLRRFQIMARGEVDLAAVSKPAADRPEKPPHALTLRFRIEDLDAPIRSAICSVRSEHRDEVRRWEILAPGIADPELVRSFVSDKAVLSRSAMSDPLPSSVGSSVSCVLSAGELAAAAPPSTLSSFPSASFSAVTNEPSFVGTRDFEDDKALYDTLQRPLELRVTNPDVRTQKSRLAPSTVSSSTDTLRTALSSLQEDPDQGFDVVSMRETKSKASFESANSLPPPAYFPSTSK</sequence>
<evidence type="ECO:0000313" key="4">
    <source>
        <dbReference type="Proteomes" id="UP000193922"/>
    </source>
</evidence>
<evidence type="ECO:0000256" key="2">
    <source>
        <dbReference type="SAM" id="Phobius"/>
    </source>
</evidence>
<dbReference type="RefSeq" id="XP_040741725.1">
    <property type="nucleotide sequence ID" value="XM_040890508.1"/>
</dbReference>
<organism evidence="3 4">
    <name type="scientific">Linderina pennispora</name>
    <dbReference type="NCBI Taxonomy" id="61395"/>
    <lineage>
        <taxon>Eukaryota</taxon>
        <taxon>Fungi</taxon>
        <taxon>Fungi incertae sedis</taxon>
        <taxon>Zoopagomycota</taxon>
        <taxon>Kickxellomycotina</taxon>
        <taxon>Kickxellomycetes</taxon>
        <taxon>Kickxellales</taxon>
        <taxon>Kickxellaceae</taxon>
        <taxon>Linderina</taxon>
    </lineage>
</organism>
<dbReference type="EMBL" id="MCFD01000011">
    <property type="protein sequence ID" value="ORX67879.1"/>
    <property type="molecule type" value="Genomic_DNA"/>
</dbReference>
<keyword evidence="2" id="KW-0812">Transmembrane</keyword>
<keyword evidence="2" id="KW-0472">Membrane</keyword>
<gene>
    <name evidence="3" type="ORF">DL89DRAFT_294421</name>
</gene>
<reference evidence="3 4" key="1">
    <citation type="submission" date="2016-07" db="EMBL/GenBank/DDBJ databases">
        <title>Pervasive Adenine N6-methylation of Active Genes in Fungi.</title>
        <authorList>
            <consortium name="DOE Joint Genome Institute"/>
            <person name="Mondo S.J."/>
            <person name="Dannebaum R.O."/>
            <person name="Kuo R.C."/>
            <person name="Labutti K."/>
            <person name="Haridas S."/>
            <person name="Kuo A."/>
            <person name="Salamov A."/>
            <person name="Ahrendt S.R."/>
            <person name="Lipzen A."/>
            <person name="Sullivan W."/>
            <person name="Andreopoulos W.B."/>
            <person name="Clum A."/>
            <person name="Lindquist E."/>
            <person name="Daum C."/>
            <person name="Ramamoorthy G.K."/>
            <person name="Gryganskyi A."/>
            <person name="Culley D."/>
            <person name="Magnuson J.K."/>
            <person name="James T.Y."/>
            <person name="O'Malley M.A."/>
            <person name="Stajich J.E."/>
            <person name="Spatafora J.W."/>
            <person name="Visel A."/>
            <person name="Grigoriev I.V."/>
        </authorList>
    </citation>
    <scope>NUCLEOTIDE SEQUENCE [LARGE SCALE GENOMIC DNA]</scope>
    <source>
        <strain evidence="3 4">ATCC 12442</strain>
    </source>
</reference>
<accession>A0A1Y1W2W2</accession>
<dbReference type="InterPro" id="IPR040410">
    <property type="entry name" value="UPF0658_Golgi"/>
</dbReference>
<keyword evidence="2" id="KW-1133">Transmembrane helix</keyword>
<feature type="transmembrane region" description="Helical" evidence="2">
    <location>
        <begin position="189"/>
        <end position="207"/>
    </location>
</feature>
<dbReference type="PANTHER" id="PTHR34391">
    <property type="entry name" value="UPF0658 GOLGI APPARATUS MEMBRANE PROTEIN C1952.10C-RELATED"/>
    <property type="match status" value="1"/>
</dbReference>
<keyword evidence="4" id="KW-1185">Reference proteome</keyword>